<sequence>MCMRTTCNNCQKFTWKGCGQHIKQALAGLKEDEICKCENPDKK</sequence>
<dbReference type="AlphaFoldDB" id="A0A8H7RTW0"/>
<protein>
    <submittedName>
        <fullName evidence="1">Uncharacterized protein</fullName>
    </submittedName>
</protein>
<reference evidence="1 2" key="1">
    <citation type="submission" date="2020-12" db="EMBL/GenBank/DDBJ databases">
        <title>Metabolic potential, ecology and presence of endohyphal bacteria is reflected in genomic diversity of Mucoromycotina.</title>
        <authorList>
            <person name="Muszewska A."/>
            <person name="Okrasinska A."/>
            <person name="Steczkiewicz K."/>
            <person name="Drgas O."/>
            <person name="Orlowska M."/>
            <person name="Perlinska-Lenart U."/>
            <person name="Aleksandrzak-Piekarczyk T."/>
            <person name="Szatraj K."/>
            <person name="Zielenkiewicz U."/>
            <person name="Pilsyk S."/>
            <person name="Malc E."/>
            <person name="Mieczkowski P."/>
            <person name="Kruszewska J.S."/>
            <person name="Biernat P."/>
            <person name="Pawlowska J."/>
        </authorList>
    </citation>
    <scope>NUCLEOTIDE SEQUENCE [LARGE SCALE GENOMIC DNA]</scope>
    <source>
        <strain evidence="1 2">CBS 142.35</strain>
    </source>
</reference>
<evidence type="ECO:0000313" key="1">
    <source>
        <dbReference type="EMBL" id="KAG2216949.1"/>
    </source>
</evidence>
<dbReference type="OrthoDB" id="88410at2759"/>
<dbReference type="EMBL" id="JAEPRB010000342">
    <property type="protein sequence ID" value="KAG2216949.1"/>
    <property type="molecule type" value="Genomic_DNA"/>
</dbReference>
<gene>
    <name evidence="1" type="ORF">INT45_001420</name>
</gene>
<organism evidence="1 2">
    <name type="scientific">Circinella minor</name>
    <dbReference type="NCBI Taxonomy" id="1195481"/>
    <lineage>
        <taxon>Eukaryota</taxon>
        <taxon>Fungi</taxon>
        <taxon>Fungi incertae sedis</taxon>
        <taxon>Mucoromycota</taxon>
        <taxon>Mucoromycotina</taxon>
        <taxon>Mucoromycetes</taxon>
        <taxon>Mucorales</taxon>
        <taxon>Lichtheimiaceae</taxon>
        <taxon>Circinella</taxon>
    </lineage>
</organism>
<dbReference type="PANTHER" id="PTHR34724">
    <property type="entry name" value="OS12G0596101 PROTEIN"/>
    <property type="match status" value="1"/>
</dbReference>
<dbReference type="PANTHER" id="PTHR34724:SF2">
    <property type="entry name" value="OS12G0596101 PROTEIN"/>
    <property type="match status" value="1"/>
</dbReference>
<proteinExistence type="predicted"/>
<evidence type="ECO:0000313" key="2">
    <source>
        <dbReference type="Proteomes" id="UP000646827"/>
    </source>
</evidence>
<accession>A0A8H7RTW0</accession>
<dbReference type="Proteomes" id="UP000646827">
    <property type="component" value="Unassembled WGS sequence"/>
</dbReference>
<comment type="caution">
    <text evidence="1">The sequence shown here is derived from an EMBL/GenBank/DDBJ whole genome shotgun (WGS) entry which is preliminary data.</text>
</comment>
<keyword evidence="2" id="KW-1185">Reference proteome</keyword>
<name>A0A8H7RTW0_9FUNG</name>